<protein>
    <submittedName>
        <fullName evidence="2">Mobile element protein</fullName>
    </submittedName>
</protein>
<organism evidence="2">
    <name type="scientific">uncultured Gemmatimonadota bacterium</name>
    <dbReference type="NCBI Taxonomy" id="203437"/>
    <lineage>
        <taxon>Bacteria</taxon>
        <taxon>Pseudomonadati</taxon>
        <taxon>Gemmatimonadota</taxon>
        <taxon>environmental samples</taxon>
    </lineage>
</organism>
<accession>A0A6J4MG63</accession>
<feature type="compositionally biased region" description="Gly residues" evidence="1">
    <location>
        <begin position="11"/>
        <end position="24"/>
    </location>
</feature>
<feature type="non-terminal residue" evidence="2">
    <location>
        <position position="103"/>
    </location>
</feature>
<feature type="region of interest" description="Disordered" evidence="1">
    <location>
        <begin position="1"/>
        <end position="103"/>
    </location>
</feature>
<evidence type="ECO:0000256" key="1">
    <source>
        <dbReference type="SAM" id="MobiDB-lite"/>
    </source>
</evidence>
<dbReference type="EMBL" id="CADCTV010000727">
    <property type="protein sequence ID" value="CAA9356942.1"/>
    <property type="molecule type" value="Genomic_DNA"/>
</dbReference>
<dbReference type="AlphaFoldDB" id="A0A6J4MG63"/>
<proteinExistence type="predicted"/>
<feature type="non-terminal residue" evidence="2">
    <location>
        <position position="1"/>
    </location>
</feature>
<feature type="compositionally biased region" description="Basic and acidic residues" evidence="1">
    <location>
        <begin position="78"/>
        <end position="92"/>
    </location>
</feature>
<name>A0A6J4MG63_9BACT</name>
<gene>
    <name evidence="2" type="ORF">AVDCRST_MAG89-3494</name>
</gene>
<sequence>GGKKAPELHGGVQGGSGAAGGGGKAFAFGSGARVGSSARDAARMAASNRRTGWAHAPGCVSRQWQPAEPRGGDPTVAARERGAAAGEGDPKKSSGLLCQRAAV</sequence>
<evidence type="ECO:0000313" key="2">
    <source>
        <dbReference type="EMBL" id="CAA9356942.1"/>
    </source>
</evidence>
<reference evidence="2" key="1">
    <citation type="submission" date="2020-02" db="EMBL/GenBank/DDBJ databases">
        <authorList>
            <person name="Meier V. D."/>
        </authorList>
    </citation>
    <scope>NUCLEOTIDE SEQUENCE</scope>
    <source>
        <strain evidence="2">AVDCRST_MAG89</strain>
    </source>
</reference>
<feature type="compositionally biased region" description="Low complexity" evidence="1">
    <location>
        <begin position="25"/>
        <end position="50"/>
    </location>
</feature>